<protein>
    <submittedName>
        <fullName evidence="3">VacJ family lipoprotein</fullName>
    </submittedName>
</protein>
<organism evidence="3 4">
    <name type="scientific">Marinobacterium aestuariivivens</name>
    <dbReference type="NCBI Taxonomy" id="1698799"/>
    <lineage>
        <taxon>Bacteria</taxon>
        <taxon>Pseudomonadati</taxon>
        <taxon>Pseudomonadota</taxon>
        <taxon>Gammaproteobacteria</taxon>
        <taxon>Oceanospirillales</taxon>
        <taxon>Oceanospirillaceae</taxon>
        <taxon>Marinobacterium</taxon>
    </lineage>
</organism>
<sequence>MQVGGAGDGSAVGHAGCGAGANRAEPRPWEGFNRAVFQFNDTIDRYALKPAAQGYRFVMPDLAEQGVSNFFDNLGDLGVLANNLLQLKLHDAASDTARITMNTIFGLGGVFDLATPFGLEKHNEDFGQTLGYWGVASGNYLVLPLFGPSTVRDGIGLIPDSYLDPVGEVDHIPTRNSLYGLRLVDTRAGLLKAEEIISGDRYLFIRDAYLQRREYLINDGRVDSQFDADDF</sequence>
<gene>
    <name evidence="3" type="ORF">ACFQDL_01255</name>
</gene>
<keyword evidence="2" id="KW-0732">Signal</keyword>
<dbReference type="EMBL" id="JBHSWE010000001">
    <property type="protein sequence ID" value="MFC6668884.1"/>
    <property type="molecule type" value="Genomic_DNA"/>
</dbReference>
<keyword evidence="3" id="KW-0449">Lipoprotein</keyword>
<evidence type="ECO:0000256" key="2">
    <source>
        <dbReference type="ARBA" id="ARBA00022729"/>
    </source>
</evidence>
<dbReference type="Proteomes" id="UP001596422">
    <property type="component" value="Unassembled WGS sequence"/>
</dbReference>
<evidence type="ECO:0000256" key="1">
    <source>
        <dbReference type="ARBA" id="ARBA00010634"/>
    </source>
</evidence>
<dbReference type="RefSeq" id="WP_379907441.1">
    <property type="nucleotide sequence ID" value="NZ_JBHSWE010000001.1"/>
</dbReference>
<dbReference type="PANTHER" id="PTHR30035">
    <property type="entry name" value="LIPOPROTEIN VACJ-RELATED"/>
    <property type="match status" value="1"/>
</dbReference>
<dbReference type="Pfam" id="PF04333">
    <property type="entry name" value="MlaA"/>
    <property type="match status" value="1"/>
</dbReference>
<name>A0ABW1ZU53_9GAMM</name>
<reference evidence="4" key="1">
    <citation type="journal article" date="2019" name="Int. J. Syst. Evol. Microbiol.">
        <title>The Global Catalogue of Microorganisms (GCM) 10K type strain sequencing project: providing services to taxonomists for standard genome sequencing and annotation.</title>
        <authorList>
            <consortium name="The Broad Institute Genomics Platform"/>
            <consortium name="The Broad Institute Genome Sequencing Center for Infectious Disease"/>
            <person name="Wu L."/>
            <person name="Ma J."/>
        </authorList>
    </citation>
    <scope>NUCLEOTIDE SEQUENCE [LARGE SCALE GENOMIC DNA]</scope>
    <source>
        <strain evidence="4">NBRC 111756</strain>
    </source>
</reference>
<comment type="similarity">
    <text evidence="1">Belongs to the MlaA family.</text>
</comment>
<keyword evidence="4" id="KW-1185">Reference proteome</keyword>
<proteinExistence type="inferred from homology"/>
<evidence type="ECO:0000313" key="4">
    <source>
        <dbReference type="Proteomes" id="UP001596422"/>
    </source>
</evidence>
<dbReference type="InterPro" id="IPR007428">
    <property type="entry name" value="MlaA"/>
</dbReference>
<comment type="caution">
    <text evidence="3">The sequence shown here is derived from an EMBL/GenBank/DDBJ whole genome shotgun (WGS) entry which is preliminary data.</text>
</comment>
<accession>A0ABW1ZU53</accession>
<dbReference type="PANTHER" id="PTHR30035:SF3">
    <property type="entry name" value="INTERMEMBRANE PHOSPHOLIPID TRANSPORT SYSTEM LIPOPROTEIN MLAA"/>
    <property type="match status" value="1"/>
</dbReference>
<evidence type="ECO:0000313" key="3">
    <source>
        <dbReference type="EMBL" id="MFC6668884.1"/>
    </source>
</evidence>
<dbReference type="PRINTS" id="PR01805">
    <property type="entry name" value="VACJLIPOPROT"/>
</dbReference>